<evidence type="ECO:0000256" key="1">
    <source>
        <dbReference type="ARBA" id="ARBA00001974"/>
    </source>
</evidence>
<dbReference type="EMBL" id="FYEZ01000001">
    <property type="protein sequence ID" value="SNC62966.1"/>
    <property type="molecule type" value="Genomic_DNA"/>
</dbReference>
<dbReference type="OrthoDB" id="1144545at2"/>
<evidence type="ECO:0000256" key="5">
    <source>
        <dbReference type="ARBA" id="ARBA00022630"/>
    </source>
</evidence>
<feature type="domain" description="Acyl-CoA oxidase C-terminal" evidence="11">
    <location>
        <begin position="512"/>
        <end position="653"/>
    </location>
</feature>
<dbReference type="GO" id="GO:0005504">
    <property type="term" value="F:fatty acid binding"/>
    <property type="evidence" value="ECO:0007669"/>
    <property type="project" value="TreeGrafter"/>
</dbReference>
<feature type="domain" description="Acyl-CoA oxidase C-alpha1" evidence="14">
    <location>
        <begin position="293"/>
        <end position="452"/>
    </location>
</feature>
<dbReference type="FunFam" id="2.40.110.10:FF:000005">
    <property type="entry name" value="Acyl-coenzyme A oxidase"/>
    <property type="match status" value="1"/>
</dbReference>
<organism evidence="15 16">
    <name type="scientific">Kytococcus aerolatus</name>
    <dbReference type="NCBI Taxonomy" id="592308"/>
    <lineage>
        <taxon>Bacteria</taxon>
        <taxon>Bacillati</taxon>
        <taxon>Actinomycetota</taxon>
        <taxon>Actinomycetes</taxon>
        <taxon>Micrococcales</taxon>
        <taxon>Kytococcaceae</taxon>
        <taxon>Kytococcus</taxon>
    </lineage>
</organism>
<evidence type="ECO:0000313" key="15">
    <source>
        <dbReference type="EMBL" id="SNC62966.1"/>
    </source>
</evidence>
<dbReference type="FunFam" id="1.20.140.10:FF:000010">
    <property type="entry name" value="Acyl-coenzyme A oxidase"/>
    <property type="match status" value="1"/>
</dbReference>
<keyword evidence="10" id="KW-0576">Peroxisome</keyword>
<dbReference type="Gene3D" id="1.10.540.10">
    <property type="entry name" value="Acyl-CoA dehydrogenase/oxidase, N-terminal domain"/>
    <property type="match status" value="1"/>
</dbReference>
<dbReference type="Pfam" id="PF02770">
    <property type="entry name" value="Acyl-CoA_dh_M"/>
    <property type="match status" value="1"/>
</dbReference>
<sequence length="666" mass="71507">MTTSASPEIRAALQQLLDGRWADLRAELRAGLDPETTLLPYEGTLEEQRSRTTTALAGLAGLGLASRDFPPAAGGTNDIGGSCTAFETISALDLSLAVKMGVQFGLFGGAIANLGTQEHHRTLLPAVGAGELLGCFAMTELGHGSDVQSLETTATYDRATGEFVIHSPTRSATKTYIGNAARDGRMAVVFAQLITPDDDSLPEGITDADPTRRGIHALLVPIRDEAGQPLPGVTLGDNGHKGGLLGVDNGTLAFDEVRVPRSALLDRYGQVDAEGRYSSPVDSPGRRFFTMLGTLVRGRVSVGGGASAAARSSLTIATRYADQRSQFAGPDGEVTLLDYRAHQRKLLPAIATSYAFAFAQNELVETLHEVQQADPLERDERNQRELESRAAGLKAVQTEEANRVLQVTREACGGAGFMAGSGITRRRMDADVFATFEGDNTVLLQLVAKGLLTSYSKAIGSLNMTGMLRYGATQFRGVVIERTAAKGFVNRLVEVARRRDIEDVTLDRAWQAECFDFREVHLLETAAQRMRKAQRGTEAEQFAAFNDVQDHLLAAARAHIDRVVFEAFVAGVERAREEHGPELAGLLDQVCDLHSLSVIEGNAAWFLEHEHLRPAKSKAVTASINALCAQLRPHAVTLVDAFGIPDAWLASSLLDGQDDAGIPDRG</sequence>
<dbReference type="PIRSF" id="PIRSF000168">
    <property type="entry name" value="Acyl-CoA_oxidase"/>
    <property type="match status" value="1"/>
</dbReference>
<evidence type="ECO:0000256" key="2">
    <source>
        <dbReference type="ARBA" id="ARBA00004275"/>
    </source>
</evidence>
<evidence type="ECO:0000256" key="7">
    <source>
        <dbReference type="ARBA" id="ARBA00022832"/>
    </source>
</evidence>
<dbReference type="EC" id="1.3.3.6" evidence="4"/>
<name>A0A212TAW9_9MICO</name>
<dbReference type="InterPro" id="IPR037069">
    <property type="entry name" value="AcylCoA_DH/ox_N_sf"/>
</dbReference>
<dbReference type="SUPFAM" id="SSF56645">
    <property type="entry name" value="Acyl-CoA dehydrogenase NM domain-like"/>
    <property type="match status" value="1"/>
</dbReference>
<comment type="cofactor">
    <cofactor evidence="1">
        <name>FAD</name>
        <dbReference type="ChEBI" id="CHEBI:57692"/>
    </cofactor>
</comment>
<dbReference type="AlphaFoldDB" id="A0A212TAW9"/>
<evidence type="ECO:0000256" key="10">
    <source>
        <dbReference type="ARBA" id="ARBA00023140"/>
    </source>
</evidence>
<dbReference type="InterPro" id="IPR002655">
    <property type="entry name" value="Acyl-CoA_oxidase_C"/>
</dbReference>
<feature type="domain" description="Acyl-CoA oxidase/dehydrogenase middle" evidence="12">
    <location>
        <begin position="135"/>
        <end position="257"/>
    </location>
</feature>
<keyword evidence="6" id="KW-0274">FAD</keyword>
<dbReference type="Pfam" id="PF02771">
    <property type="entry name" value="Acyl-CoA_dh_N"/>
    <property type="match status" value="1"/>
</dbReference>
<evidence type="ECO:0000256" key="6">
    <source>
        <dbReference type="ARBA" id="ARBA00022827"/>
    </source>
</evidence>
<proteinExistence type="inferred from homology"/>
<dbReference type="Proteomes" id="UP000198122">
    <property type="component" value="Unassembled WGS sequence"/>
</dbReference>
<dbReference type="InterPro" id="IPR013786">
    <property type="entry name" value="AcylCoA_DH/ox_N"/>
</dbReference>
<comment type="subcellular location">
    <subcellularLocation>
        <location evidence="2">Peroxisome</location>
    </subcellularLocation>
</comment>
<protein>
    <recommendedName>
        <fullName evidence="4">acyl-CoA oxidase</fullName>
        <ecNumber evidence="4">1.3.3.6</ecNumber>
    </recommendedName>
</protein>
<keyword evidence="5" id="KW-0285">Flavoprotein</keyword>
<evidence type="ECO:0000259" key="12">
    <source>
        <dbReference type="Pfam" id="PF02770"/>
    </source>
</evidence>
<evidence type="ECO:0000313" key="16">
    <source>
        <dbReference type="Proteomes" id="UP000198122"/>
    </source>
</evidence>
<dbReference type="InterPro" id="IPR055060">
    <property type="entry name" value="ACOX_C_alpha1"/>
</dbReference>
<comment type="similarity">
    <text evidence="3">Belongs to the acyl-CoA oxidase family.</text>
</comment>
<evidence type="ECO:0000256" key="9">
    <source>
        <dbReference type="ARBA" id="ARBA00023098"/>
    </source>
</evidence>
<evidence type="ECO:0000259" key="14">
    <source>
        <dbReference type="Pfam" id="PF22924"/>
    </source>
</evidence>
<dbReference type="GO" id="GO:0071949">
    <property type="term" value="F:FAD binding"/>
    <property type="evidence" value="ECO:0007669"/>
    <property type="project" value="InterPro"/>
</dbReference>
<dbReference type="RefSeq" id="WP_088817744.1">
    <property type="nucleotide sequence ID" value="NZ_FYEZ01000001.1"/>
</dbReference>
<evidence type="ECO:0000259" key="11">
    <source>
        <dbReference type="Pfam" id="PF01756"/>
    </source>
</evidence>
<dbReference type="Pfam" id="PF22924">
    <property type="entry name" value="ACOX_C_alpha1"/>
    <property type="match status" value="1"/>
</dbReference>
<evidence type="ECO:0000256" key="3">
    <source>
        <dbReference type="ARBA" id="ARBA00006288"/>
    </source>
</evidence>
<gene>
    <name evidence="15" type="ORF">SAMN05445756_0807</name>
</gene>
<accession>A0A212TAW9</accession>
<reference evidence="15 16" key="1">
    <citation type="submission" date="2017-06" db="EMBL/GenBank/DDBJ databases">
        <authorList>
            <person name="Kim H.J."/>
            <person name="Triplett B.A."/>
        </authorList>
    </citation>
    <scope>NUCLEOTIDE SEQUENCE [LARGE SCALE GENOMIC DNA]</scope>
    <source>
        <strain evidence="15 16">DSM 22179</strain>
    </source>
</reference>
<dbReference type="InterPro" id="IPR006091">
    <property type="entry name" value="Acyl-CoA_Oxase/DH_mid-dom"/>
</dbReference>
<dbReference type="GO" id="GO:0055088">
    <property type="term" value="P:lipid homeostasis"/>
    <property type="evidence" value="ECO:0007669"/>
    <property type="project" value="TreeGrafter"/>
</dbReference>
<dbReference type="InterPro" id="IPR009100">
    <property type="entry name" value="AcylCoA_DH/oxidase_NM_dom_sf"/>
</dbReference>
<dbReference type="PANTHER" id="PTHR10909">
    <property type="entry name" value="ELECTRON TRANSPORT OXIDOREDUCTASE"/>
    <property type="match status" value="1"/>
</dbReference>
<dbReference type="InterPro" id="IPR012258">
    <property type="entry name" value="Acyl-CoA_oxidase"/>
</dbReference>
<keyword evidence="16" id="KW-1185">Reference proteome</keyword>
<keyword evidence="8" id="KW-0560">Oxidoreductase</keyword>
<keyword evidence="9" id="KW-0443">Lipid metabolism</keyword>
<feature type="domain" description="Acyl-CoA dehydrogenase/oxidase N-terminal" evidence="13">
    <location>
        <begin position="37"/>
        <end position="131"/>
    </location>
</feature>
<evidence type="ECO:0000256" key="4">
    <source>
        <dbReference type="ARBA" id="ARBA00012870"/>
    </source>
</evidence>
<dbReference type="Gene3D" id="2.40.110.10">
    <property type="entry name" value="Butyryl-CoA Dehydrogenase, subunit A, domain 2"/>
    <property type="match status" value="1"/>
</dbReference>
<dbReference type="Pfam" id="PF01756">
    <property type="entry name" value="ACOX"/>
    <property type="match status" value="1"/>
</dbReference>
<dbReference type="InterPro" id="IPR046373">
    <property type="entry name" value="Acyl-CoA_Oxase/DH_mid-dom_sf"/>
</dbReference>
<dbReference type="FunFam" id="1.20.140.10:FF:000007">
    <property type="entry name" value="Acyl-coenzyme A oxidase"/>
    <property type="match status" value="1"/>
</dbReference>
<evidence type="ECO:0000256" key="8">
    <source>
        <dbReference type="ARBA" id="ARBA00023002"/>
    </source>
</evidence>
<dbReference type="SUPFAM" id="SSF47203">
    <property type="entry name" value="Acyl-CoA dehydrogenase C-terminal domain-like"/>
    <property type="match status" value="2"/>
</dbReference>
<dbReference type="GO" id="GO:0033540">
    <property type="term" value="P:fatty acid beta-oxidation using acyl-CoA oxidase"/>
    <property type="evidence" value="ECO:0007669"/>
    <property type="project" value="TreeGrafter"/>
</dbReference>
<keyword evidence="7" id="KW-0276">Fatty acid metabolism</keyword>
<dbReference type="GO" id="GO:0003997">
    <property type="term" value="F:acyl-CoA oxidase activity"/>
    <property type="evidence" value="ECO:0007669"/>
    <property type="project" value="UniProtKB-EC"/>
</dbReference>
<dbReference type="Gene3D" id="1.20.140.10">
    <property type="entry name" value="Butyryl-CoA Dehydrogenase, subunit A, domain 3"/>
    <property type="match status" value="2"/>
</dbReference>
<evidence type="ECO:0000259" key="13">
    <source>
        <dbReference type="Pfam" id="PF02771"/>
    </source>
</evidence>
<dbReference type="InterPro" id="IPR036250">
    <property type="entry name" value="AcylCo_DH-like_C"/>
</dbReference>